<comment type="caution">
    <text evidence="1">The sequence shown here is derived from an EMBL/GenBank/DDBJ whole genome shotgun (WGS) entry which is preliminary data.</text>
</comment>
<gene>
    <name evidence="1" type="ORF">Q4F19_05440</name>
</gene>
<evidence type="ECO:0000313" key="1">
    <source>
        <dbReference type="EMBL" id="MDO6413818.1"/>
    </source>
</evidence>
<evidence type="ECO:0000313" key="2">
    <source>
        <dbReference type="Proteomes" id="UP001169764"/>
    </source>
</evidence>
<dbReference type="Proteomes" id="UP001169764">
    <property type="component" value="Unassembled WGS sequence"/>
</dbReference>
<accession>A0ABT8Y7D7</accession>
<sequence>MSFSPLDMDERVTWRRDNEPECVRRGGLPILTEGAGTLFEAIGQAILCPSENRGFFRIWRGGGEEISGGRLDALVNGVHRRAVGSR</sequence>
<proteinExistence type="predicted"/>
<dbReference type="EMBL" id="JAUOTP010000002">
    <property type="protein sequence ID" value="MDO6413818.1"/>
    <property type="molecule type" value="Genomic_DNA"/>
</dbReference>
<dbReference type="RefSeq" id="WP_303540540.1">
    <property type="nucleotide sequence ID" value="NZ_JAUOTP010000002.1"/>
</dbReference>
<keyword evidence="2" id="KW-1185">Reference proteome</keyword>
<organism evidence="1 2">
    <name type="scientific">Sphingomonas natans</name>
    <dbReference type="NCBI Taxonomy" id="3063330"/>
    <lineage>
        <taxon>Bacteria</taxon>
        <taxon>Pseudomonadati</taxon>
        <taxon>Pseudomonadota</taxon>
        <taxon>Alphaproteobacteria</taxon>
        <taxon>Sphingomonadales</taxon>
        <taxon>Sphingomonadaceae</taxon>
        <taxon>Sphingomonas</taxon>
    </lineage>
</organism>
<protein>
    <submittedName>
        <fullName evidence="1">Uncharacterized protein</fullName>
    </submittedName>
</protein>
<name>A0ABT8Y7D7_9SPHN</name>
<reference evidence="1" key="1">
    <citation type="submission" date="2023-07" db="EMBL/GenBank/DDBJ databases">
        <authorList>
            <person name="Kim M."/>
        </authorList>
    </citation>
    <scope>NUCLEOTIDE SEQUENCE</scope>
    <source>
        <strain evidence="1">BIUV-7</strain>
    </source>
</reference>